<keyword evidence="1 2" id="KW-0694">RNA-binding</keyword>
<dbReference type="Pfam" id="PF00076">
    <property type="entry name" value="RRM_1"/>
    <property type="match status" value="1"/>
</dbReference>
<comment type="caution">
    <text evidence="5">The sequence shown here is derived from an EMBL/GenBank/DDBJ whole genome shotgun (WGS) entry which is preliminary data.</text>
</comment>
<dbReference type="PROSITE" id="PS50102">
    <property type="entry name" value="RRM"/>
    <property type="match status" value="1"/>
</dbReference>
<name>A0AA88WSX3_9ASTE</name>
<evidence type="ECO:0000256" key="3">
    <source>
        <dbReference type="SAM" id="MobiDB-lite"/>
    </source>
</evidence>
<dbReference type="Gene3D" id="3.30.70.330">
    <property type="match status" value="1"/>
</dbReference>
<dbReference type="FunFam" id="3.30.70.330:FF:000631">
    <property type="entry name" value="Glycine-rich RNA-binding protein 3, mitochondrial"/>
    <property type="match status" value="1"/>
</dbReference>
<sequence>MAFVSRIGNILKQAGNKRINSELAASNSFLLQAIRCMSSAKLFIGGLSYGTDETSLREAFSNYGQVVEARVIIDRDSGRSRGFGFVSFASSEEASSALQAMDGQDLHGRRVRVNYATEKPRGGGFAGGYGSGGYNDGGYAGGGGFSGGGGSNDGGYGGAGGRGSYGVGNNYNGGNGSYSGDSYGRGGGRYGGSSSFDGGNSGGYTDGSSNTGNYNVAGTASNYYDGGSGNDTGLPSSGFSETKGAPYGGDEKPYNGTTDMGNEGFGVDSLDGNSGEKNEEPDGYANSRV</sequence>
<keyword evidence="6" id="KW-1185">Reference proteome</keyword>
<reference evidence="5" key="1">
    <citation type="submission" date="2022-12" db="EMBL/GenBank/DDBJ databases">
        <title>Draft genome assemblies for two species of Escallonia (Escalloniales).</title>
        <authorList>
            <person name="Chanderbali A."/>
            <person name="Dervinis C."/>
            <person name="Anghel I."/>
            <person name="Soltis D."/>
            <person name="Soltis P."/>
            <person name="Zapata F."/>
        </authorList>
    </citation>
    <scope>NUCLEOTIDE SEQUENCE</scope>
    <source>
        <strain evidence="5">UCBG64.0493</strain>
        <tissue evidence="5">Leaf</tissue>
    </source>
</reference>
<dbReference type="InterPro" id="IPR000504">
    <property type="entry name" value="RRM_dom"/>
</dbReference>
<gene>
    <name evidence="5" type="ORF">RJ639_036813</name>
</gene>
<protein>
    <recommendedName>
        <fullName evidence="4">RRM domain-containing protein</fullName>
    </recommendedName>
</protein>
<dbReference type="EMBL" id="JAVXUP010000264">
    <property type="protein sequence ID" value="KAK3032574.1"/>
    <property type="molecule type" value="Genomic_DNA"/>
</dbReference>
<evidence type="ECO:0000259" key="4">
    <source>
        <dbReference type="PROSITE" id="PS50102"/>
    </source>
</evidence>
<dbReference type="InterPro" id="IPR012677">
    <property type="entry name" value="Nucleotide-bd_a/b_plait_sf"/>
</dbReference>
<evidence type="ECO:0000313" key="5">
    <source>
        <dbReference type="EMBL" id="KAK3032574.1"/>
    </source>
</evidence>
<dbReference type="Proteomes" id="UP001188597">
    <property type="component" value="Unassembled WGS sequence"/>
</dbReference>
<feature type="domain" description="RRM" evidence="4">
    <location>
        <begin position="40"/>
        <end position="118"/>
    </location>
</feature>
<dbReference type="InterPro" id="IPR052462">
    <property type="entry name" value="SLIRP/GR-RBP-like"/>
</dbReference>
<feature type="compositionally biased region" description="Polar residues" evidence="3">
    <location>
        <begin position="231"/>
        <end position="240"/>
    </location>
</feature>
<dbReference type="PANTHER" id="PTHR48027">
    <property type="entry name" value="HETEROGENEOUS NUCLEAR RIBONUCLEOPROTEIN 87F-RELATED"/>
    <property type="match status" value="1"/>
</dbReference>
<dbReference type="SMART" id="SM00360">
    <property type="entry name" value="RRM"/>
    <property type="match status" value="1"/>
</dbReference>
<evidence type="ECO:0000256" key="2">
    <source>
        <dbReference type="PROSITE-ProRule" id="PRU00176"/>
    </source>
</evidence>
<accession>A0AA88WSX3</accession>
<dbReference type="SUPFAM" id="SSF54928">
    <property type="entry name" value="RNA-binding domain, RBD"/>
    <property type="match status" value="1"/>
</dbReference>
<dbReference type="AlphaFoldDB" id="A0AA88WSX3"/>
<proteinExistence type="predicted"/>
<organism evidence="5 6">
    <name type="scientific">Escallonia herrerae</name>
    <dbReference type="NCBI Taxonomy" id="1293975"/>
    <lineage>
        <taxon>Eukaryota</taxon>
        <taxon>Viridiplantae</taxon>
        <taxon>Streptophyta</taxon>
        <taxon>Embryophyta</taxon>
        <taxon>Tracheophyta</taxon>
        <taxon>Spermatophyta</taxon>
        <taxon>Magnoliopsida</taxon>
        <taxon>eudicotyledons</taxon>
        <taxon>Gunneridae</taxon>
        <taxon>Pentapetalae</taxon>
        <taxon>asterids</taxon>
        <taxon>campanulids</taxon>
        <taxon>Escalloniales</taxon>
        <taxon>Escalloniaceae</taxon>
        <taxon>Escallonia</taxon>
    </lineage>
</organism>
<evidence type="ECO:0000313" key="6">
    <source>
        <dbReference type="Proteomes" id="UP001188597"/>
    </source>
</evidence>
<feature type="region of interest" description="Disordered" evidence="3">
    <location>
        <begin position="228"/>
        <end position="289"/>
    </location>
</feature>
<dbReference type="InterPro" id="IPR035979">
    <property type="entry name" value="RBD_domain_sf"/>
</dbReference>
<evidence type="ECO:0000256" key="1">
    <source>
        <dbReference type="ARBA" id="ARBA00022884"/>
    </source>
</evidence>
<dbReference type="GO" id="GO:0003723">
    <property type="term" value="F:RNA binding"/>
    <property type="evidence" value="ECO:0007669"/>
    <property type="project" value="UniProtKB-UniRule"/>
</dbReference>